<gene>
    <name evidence="8" type="ORF">METZ01_LOCUS22767</name>
</gene>
<keyword evidence="5 6" id="KW-0472">Membrane</keyword>
<dbReference type="InterPro" id="IPR017850">
    <property type="entry name" value="Alkaline_phosphatase_core_sf"/>
</dbReference>
<keyword evidence="4 6" id="KW-1133">Transmembrane helix</keyword>
<dbReference type="PANTHER" id="PTHR47371">
    <property type="entry name" value="LIPOTEICHOIC ACID SYNTHASE"/>
    <property type="match status" value="1"/>
</dbReference>
<feature type="transmembrane region" description="Helical" evidence="6">
    <location>
        <begin position="65"/>
        <end position="84"/>
    </location>
</feature>
<accession>A0A381PWY2</accession>
<proteinExistence type="predicted"/>
<evidence type="ECO:0000256" key="1">
    <source>
        <dbReference type="ARBA" id="ARBA00004651"/>
    </source>
</evidence>
<sequence length="611" mass="70073">MRFDLRLAVLISIPGMVFCILPIVRYWKLSHTIIIVRWVYGALLSLAVLFYVFDFANYGYAQQRIDITVFSLLENFTISIGMIWESYPVIWLILFVTGICYLCIMIHNKIVRATLMMSKARHKKYQKIIQILCALIIYLIGFWGTFSQYMLLWSDAFFSRDSFVSSLALNPVLYFYDTTTFQESDYDIEKVRESYPLVSSLLGVDDPDISTLNFIRNVKPSDSFLKKPNVVIIFMESVGLNRMGIMGNPLNPTPVLDSLSSNGYFFPKFYIPWVSTSRSVFTMLTGIPDVARRTSSRNPIVRDQYSIISQFKDHEKHYMIGGSASWANIRSLVTYNIKDMRLIEMEHINRPRVDVWGISDLDLFREANDLLEYSDLAKFPIFSIIQTAGNHRPYTIPSDNNGFEIKQVEKWGLNAAGFKSLEQYNAIRLLDHSIGEFFKIASRSSYFDNTVFVLFGDHGTADPKAKHMRADDYDLKLRSYNVPLIIYAPNILDSTKTITTVSGLADLMPTIAGICRIPYLNKTIGKDILNTNNNFALIVNKKMSPSSYGIINDQFYLRVFRDGSGMELHSILDSDPGEDVKYSYIREADSLKKIADGLYETAKYMLYHNNN</sequence>
<dbReference type="InterPro" id="IPR000917">
    <property type="entry name" value="Sulfatase_N"/>
</dbReference>
<dbReference type="Gene3D" id="3.40.720.10">
    <property type="entry name" value="Alkaline Phosphatase, subunit A"/>
    <property type="match status" value="1"/>
</dbReference>
<name>A0A381PWY2_9ZZZZ</name>
<evidence type="ECO:0000256" key="2">
    <source>
        <dbReference type="ARBA" id="ARBA00022475"/>
    </source>
</evidence>
<dbReference type="EMBL" id="UINC01001075">
    <property type="protein sequence ID" value="SUZ69913.1"/>
    <property type="molecule type" value="Genomic_DNA"/>
</dbReference>
<organism evidence="8">
    <name type="scientific">marine metagenome</name>
    <dbReference type="NCBI Taxonomy" id="408172"/>
    <lineage>
        <taxon>unclassified sequences</taxon>
        <taxon>metagenomes</taxon>
        <taxon>ecological metagenomes</taxon>
    </lineage>
</organism>
<evidence type="ECO:0000256" key="3">
    <source>
        <dbReference type="ARBA" id="ARBA00022692"/>
    </source>
</evidence>
<evidence type="ECO:0000259" key="7">
    <source>
        <dbReference type="Pfam" id="PF00884"/>
    </source>
</evidence>
<keyword evidence="2" id="KW-1003">Cell membrane</keyword>
<feature type="transmembrane region" description="Helical" evidence="6">
    <location>
        <begin position="33"/>
        <end position="53"/>
    </location>
</feature>
<feature type="transmembrane region" description="Helical" evidence="6">
    <location>
        <begin position="128"/>
        <end position="153"/>
    </location>
</feature>
<feature type="transmembrane region" description="Helical" evidence="6">
    <location>
        <begin position="90"/>
        <end position="107"/>
    </location>
</feature>
<evidence type="ECO:0000256" key="4">
    <source>
        <dbReference type="ARBA" id="ARBA00022989"/>
    </source>
</evidence>
<keyword evidence="3 6" id="KW-0812">Transmembrane</keyword>
<reference evidence="8" key="1">
    <citation type="submission" date="2018-05" db="EMBL/GenBank/DDBJ databases">
        <authorList>
            <person name="Lanie J.A."/>
            <person name="Ng W.-L."/>
            <person name="Kazmierczak K.M."/>
            <person name="Andrzejewski T.M."/>
            <person name="Davidsen T.M."/>
            <person name="Wayne K.J."/>
            <person name="Tettelin H."/>
            <person name="Glass J.I."/>
            <person name="Rusch D."/>
            <person name="Podicherti R."/>
            <person name="Tsui H.-C.T."/>
            <person name="Winkler M.E."/>
        </authorList>
    </citation>
    <scope>NUCLEOTIDE SEQUENCE</scope>
</reference>
<dbReference type="GO" id="GO:0005886">
    <property type="term" value="C:plasma membrane"/>
    <property type="evidence" value="ECO:0007669"/>
    <property type="project" value="UniProtKB-SubCell"/>
</dbReference>
<feature type="domain" description="Sulfatase N-terminal" evidence="7">
    <location>
        <begin position="228"/>
        <end position="513"/>
    </location>
</feature>
<dbReference type="AlphaFoldDB" id="A0A381PWY2"/>
<comment type="subcellular location">
    <subcellularLocation>
        <location evidence="1">Cell membrane</location>
        <topology evidence="1">Multi-pass membrane protein</topology>
    </subcellularLocation>
</comment>
<evidence type="ECO:0000256" key="5">
    <source>
        <dbReference type="ARBA" id="ARBA00023136"/>
    </source>
</evidence>
<evidence type="ECO:0000313" key="8">
    <source>
        <dbReference type="EMBL" id="SUZ69913.1"/>
    </source>
</evidence>
<evidence type="ECO:0000256" key="6">
    <source>
        <dbReference type="SAM" id="Phobius"/>
    </source>
</evidence>
<dbReference type="Pfam" id="PF00884">
    <property type="entry name" value="Sulfatase"/>
    <property type="match status" value="1"/>
</dbReference>
<dbReference type="Gene3D" id="1.20.1070.10">
    <property type="entry name" value="Rhodopsin 7-helix transmembrane proteins"/>
    <property type="match status" value="1"/>
</dbReference>
<feature type="transmembrane region" description="Helical" evidence="6">
    <location>
        <begin position="7"/>
        <end position="27"/>
    </location>
</feature>
<dbReference type="PANTHER" id="PTHR47371:SF3">
    <property type="entry name" value="PHOSPHOGLYCEROL TRANSFERASE I"/>
    <property type="match status" value="1"/>
</dbReference>
<protein>
    <recommendedName>
        <fullName evidence="7">Sulfatase N-terminal domain-containing protein</fullName>
    </recommendedName>
</protein>
<dbReference type="InterPro" id="IPR050448">
    <property type="entry name" value="OpgB/LTA_synthase_biosynth"/>
</dbReference>
<dbReference type="CDD" id="cd16015">
    <property type="entry name" value="LTA_synthase"/>
    <property type="match status" value="1"/>
</dbReference>
<dbReference type="SUPFAM" id="SSF53649">
    <property type="entry name" value="Alkaline phosphatase-like"/>
    <property type="match status" value="1"/>
</dbReference>